<comment type="caution">
    <text evidence="2">The sequence shown here is derived from an EMBL/GenBank/DDBJ whole genome shotgun (WGS) entry which is preliminary data.</text>
</comment>
<evidence type="ECO:0000313" key="2">
    <source>
        <dbReference type="EMBL" id="KXK66679.1"/>
    </source>
</evidence>
<dbReference type="OrthoDB" id="9805295at2"/>
<dbReference type="RefSeq" id="WP_066522970.1">
    <property type="nucleotide sequence ID" value="NZ_CABMOF010000011.1"/>
</dbReference>
<keyword evidence="1" id="KW-1133">Transmembrane helix</keyword>
<evidence type="ECO:0000313" key="3">
    <source>
        <dbReference type="Proteomes" id="UP000070366"/>
    </source>
</evidence>
<feature type="transmembrane region" description="Helical" evidence="1">
    <location>
        <begin position="173"/>
        <end position="192"/>
    </location>
</feature>
<feature type="transmembrane region" description="Helical" evidence="1">
    <location>
        <begin position="223"/>
        <end position="247"/>
    </location>
</feature>
<dbReference type="PATRIC" id="fig|626937.4.peg.500"/>
<protein>
    <recommendedName>
        <fullName evidence="4">TrbL/VirB6 plasmid conjugal transfer protein</fullName>
    </recommendedName>
</protein>
<accession>A0A136Q7S5</accession>
<dbReference type="STRING" id="626937.HMPREF3293_00510"/>
<proteinExistence type="predicted"/>
<keyword evidence="1" id="KW-0472">Membrane</keyword>
<sequence length="289" mass="31534">MGWIFEQIGNAIKEFLKGVVEGNLTDMFNDVNTKVGTIAGDVGQTPVGWNGEIFAMIKNISDTVIVPIAGMIITFVLVYELVTMITDRNNMHDFDTFSFFKYFLKAGIAVFIVANTMTIVMGVFDIAQYAINASAGAIGENTAIDIAAVLEQMQAGLNAMGIGELLGLVLETYIIKFAMLIFSLLITLVIAGRMIEIYLYCSLAPIPFATFTNKEWGSMGTNYLRGLVALAFQGLLIMVCVGIYAVLINTLTVTENIHASIWMIAGYTVLLCFALFKTGTFSKSIFNAH</sequence>
<feature type="transmembrane region" description="Helical" evidence="1">
    <location>
        <begin position="64"/>
        <end position="82"/>
    </location>
</feature>
<dbReference type="Proteomes" id="UP000070366">
    <property type="component" value="Unassembled WGS sequence"/>
</dbReference>
<keyword evidence="3" id="KW-1185">Reference proteome</keyword>
<dbReference type="AlphaFoldDB" id="A0A136Q7S5"/>
<evidence type="ECO:0008006" key="4">
    <source>
        <dbReference type="Google" id="ProtNLM"/>
    </source>
</evidence>
<feature type="transmembrane region" description="Helical" evidence="1">
    <location>
        <begin position="259"/>
        <end position="276"/>
    </location>
</feature>
<dbReference type="Pfam" id="PF19478">
    <property type="entry name" value="TrbL_2"/>
    <property type="match status" value="1"/>
</dbReference>
<keyword evidence="1" id="KW-0812">Transmembrane</keyword>
<reference evidence="3" key="1">
    <citation type="submission" date="2016-02" db="EMBL/GenBank/DDBJ databases">
        <authorList>
            <person name="Mitreva M."/>
            <person name="Pepin K.H."/>
            <person name="Mihindukulasuriya K.A."/>
            <person name="Fulton R."/>
            <person name="Fronick C."/>
            <person name="O'Laughlin M."/>
            <person name="Miner T."/>
            <person name="Herter B."/>
            <person name="Rosa B.A."/>
            <person name="Cordes M."/>
            <person name="Tomlinson C."/>
            <person name="Wollam A."/>
            <person name="Palsikar V.B."/>
            <person name="Mardis E.R."/>
            <person name="Wilson R.K."/>
        </authorList>
    </citation>
    <scope>NUCLEOTIDE SEQUENCE [LARGE SCALE GENOMIC DNA]</scope>
    <source>
        <strain evidence="3">DSM 22607</strain>
    </source>
</reference>
<dbReference type="EMBL" id="LSZW01000035">
    <property type="protein sequence ID" value="KXK66679.1"/>
    <property type="molecule type" value="Genomic_DNA"/>
</dbReference>
<dbReference type="InterPro" id="IPR045798">
    <property type="entry name" value="TrbL_Firmicutes"/>
</dbReference>
<name>A0A136Q7S5_9FIRM</name>
<organism evidence="2 3">
    <name type="scientific">Christensenella minuta</name>
    <dbReference type="NCBI Taxonomy" id="626937"/>
    <lineage>
        <taxon>Bacteria</taxon>
        <taxon>Bacillati</taxon>
        <taxon>Bacillota</taxon>
        <taxon>Clostridia</taxon>
        <taxon>Christensenellales</taxon>
        <taxon>Christensenellaceae</taxon>
        <taxon>Christensenella</taxon>
    </lineage>
</organism>
<evidence type="ECO:0000256" key="1">
    <source>
        <dbReference type="SAM" id="Phobius"/>
    </source>
</evidence>
<gene>
    <name evidence="2" type="ORF">HMPREF3293_00510</name>
</gene>
<feature type="transmembrane region" description="Helical" evidence="1">
    <location>
        <begin position="102"/>
        <end position="124"/>
    </location>
</feature>
<dbReference type="KEGG" id="cmiu:B1H56_07055"/>